<protein>
    <submittedName>
        <fullName evidence="2">DUF6259 domain-containing protein</fullName>
    </submittedName>
</protein>
<proteinExistence type="predicted"/>
<name>A0ABY7VZH2_9BACT</name>
<dbReference type="Proteomes" id="UP001214250">
    <property type="component" value="Chromosome 1"/>
</dbReference>
<evidence type="ECO:0000259" key="1">
    <source>
        <dbReference type="Pfam" id="PF19773"/>
    </source>
</evidence>
<evidence type="ECO:0000313" key="3">
    <source>
        <dbReference type="Proteomes" id="UP001214250"/>
    </source>
</evidence>
<dbReference type="Pfam" id="PF19773">
    <property type="entry name" value="DUF6259"/>
    <property type="match status" value="1"/>
</dbReference>
<organism evidence="2 3">
    <name type="scientific">Lentisphaera profundi</name>
    <dbReference type="NCBI Taxonomy" id="1658616"/>
    <lineage>
        <taxon>Bacteria</taxon>
        <taxon>Pseudomonadati</taxon>
        <taxon>Lentisphaerota</taxon>
        <taxon>Lentisphaeria</taxon>
        <taxon>Lentisphaerales</taxon>
        <taxon>Lentisphaeraceae</taxon>
        <taxon>Lentisphaera</taxon>
    </lineage>
</organism>
<accession>A0ABY7VZH2</accession>
<sequence>MVQHPYKAVEYPSGGWYGLYPGPLQMQYMSVQSSKGGLYMASHDESHCPKEIEFCAVEEGTRLIYKVFTGVAKNSYSMTYPMIVGGFDGDWYAAAEIYRDFATNANVCQIPKLKDNPKVLDWIKESPVVCTYAVRGEGHHAGPTQPNKLYPYKNVLPHLEMYQKEFGTNILNIIMQYEGTAPWSPPYVWPPMGGEDLFKEYVDALHEQGNMAGLYCSGTSWTEFSSTGEGDYDCRETFKKLNLIEDICLGPQGEQSSLVCNGDALRWGYDLCASRKKTLELLSAETKKMIDVGVDYVQLFDQNLGCAPYFCHSSDHGHSAGPGPWMVQAMQELISGIYQHSGANDKGVLLGCEAAAAEPFMTDLPLNDLRFNQVLSYGKWVPAYAFVYHEYVNNFQGNQVETTEFLSTEQGANHLLLRTAYSFSIGDLMTIVLNDQGQIHWGWCTKFSVPAPDQKSIIQLIKNLSAWRKGAAKEFLIYGRMEKPYEILNPHQAKVYRSDDSYMNFNKVLTSRFVSEVGRDVQLFVNWQDKSEQVELSLDLDITAIIIYSSATGEMRQVSSRDFNLQIPALDGLMIEYLRA</sequence>
<dbReference type="InterPro" id="IPR046226">
    <property type="entry name" value="DUF6259"/>
</dbReference>
<feature type="domain" description="DUF6259" evidence="1">
    <location>
        <begin position="76"/>
        <end position="394"/>
    </location>
</feature>
<keyword evidence="3" id="KW-1185">Reference proteome</keyword>
<evidence type="ECO:0000313" key="2">
    <source>
        <dbReference type="EMBL" id="WDE97438.1"/>
    </source>
</evidence>
<reference evidence="2 3" key="1">
    <citation type="submission" date="2023-02" db="EMBL/GenBank/DDBJ databases">
        <title>Genome sequence of Lentisphaera profundi SAORIC-696.</title>
        <authorList>
            <person name="Kim e."/>
            <person name="Cho J.-C."/>
            <person name="Choi A."/>
            <person name="Kang I."/>
        </authorList>
    </citation>
    <scope>NUCLEOTIDE SEQUENCE [LARGE SCALE GENOMIC DNA]</scope>
    <source>
        <strain evidence="2 3">SAORIC-696</strain>
    </source>
</reference>
<dbReference type="RefSeq" id="WP_274151810.1">
    <property type="nucleotide sequence ID" value="NZ_CP117811.1"/>
</dbReference>
<dbReference type="EMBL" id="CP117811">
    <property type="protein sequence ID" value="WDE97438.1"/>
    <property type="molecule type" value="Genomic_DNA"/>
</dbReference>
<gene>
    <name evidence="2" type="ORF">PQO03_05015</name>
</gene>